<proteinExistence type="predicted"/>
<keyword evidence="7" id="KW-1185">Reference proteome</keyword>
<organism evidence="6 7">
    <name type="scientific">Corallincola holothuriorum</name>
    <dbReference type="NCBI Taxonomy" id="2282215"/>
    <lineage>
        <taxon>Bacteria</taxon>
        <taxon>Pseudomonadati</taxon>
        <taxon>Pseudomonadota</taxon>
        <taxon>Gammaproteobacteria</taxon>
        <taxon>Alteromonadales</taxon>
        <taxon>Psychromonadaceae</taxon>
        <taxon>Corallincola</taxon>
    </lineage>
</organism>
<dbReference type="GO" id="GO:0016788">
    <property type="term" value="F:hydrolase activity, acting on ester bonds"/>
    <property type="evidence" value="ECO:0007669"/>
    <property type="project" value="InterPro"/>
</dbReference>
<dbReference type="Gene3D" id="3.40.630.10">
    <property type="entry name" value="Zn peptidases"/>
    <property type="match status" value="1"/>
</dbReference>
<reference evidence="6 7" key="1">
    <citation type="submission" date="2018-07" db="EMBL/GenBank/DDBJ databases">
        <title>Corallincola holothuriorum sp. nov., a new facultative anaerobe isolated from sea cucumber Apostichopus japonicus.</title>
        <authorList>
            <person name="Xia H."/>
        </authorList>
    </citation>
    <scope>NUCLEOTIDE SEQUENCE [LARGE SCALE GENOMIC DNA]</scope>
    <source>
        <strain evidence="6 7">C4</strain>
    </source>
</reference>
<feature type="domain" description="Succinylglutamate desuccinylase/Aspartoacylase catalytic" evidence="5">
    <location>
        <begin position="86"/>
        <end position="188"/>
    </location>
</feature>
<dbReference type="SUPFAM" id="SSF53187">
    <property type="entry name" value="Zn-dependent exopeptidases"/>
    <property type="match status" value="1"/>
</dbReference>
<gene>
    <name evidence="6" type="ORF">DU002_18370</name>
</gene>
<comment type="caution">
    <text evidence="6">The sequence shown here is derived from an EMBL/GenBank/DDBJ whole genome shotgun (WGS) entry which is preliminary data.</text>
</comment>
<dbReference type="GO" id="GO:0046872">
    <property type="term" value="F:metal ion binding"/>
    <property type="evidence" value="ECO:0007669"/>
    <property type="project" value="UniProtKB-KW"/>
</dbReference>
<sequence length="376" mass="41756">MAILRTATNRHPRSPMEQRIMSAPIRPSNDTYSPLLSRYIIPYGQRLDKAKTGHSVIEFLQQCGDPTWLTIEGEDITRSRAVVTLLHGNEPSGVEALFQLLQRVLSPPVTCHLFIAVVNTALTRPYFSHRHLPQHRDLNRCFNGPTDDFPGQLASEIWQALTELQPEAVVDLHNTSGSGPAFAVSVEDCAIHQAIASLFCQRMIVTDVRLGALMEKTSTQMPIVTIECGGAIDPESRQVALEGLEKFICAANVREYSRQDWDVELLHHPCRVIITPQMSLAVAEQAVSGADITLPGNIEHHNFGRVLPGTCLAWLQGNDTRAIKVLDGQGIDLTNDYFENRAGELTPKQPLKLFMITTNIRIAQSDCLFYLVAAPY</sequence>
<evidence type="ECO:0000256" key="3">
    <source>
        <dbReference type="ARBA" id="ARBA00022801"/>
    </source>
</evidence>
<dbReference type="AlphaFoldDB" id="A0A368N0L9"/>
<evidence type="ECO:0000256" key="2">
    <source>
        <dbReference type="ARBA" id="ARBA00022723"/>
    </source>
</evidence>
<evidence type="ECO:0000256" key="4">
    <source>
        <dbReference type="ARBA" id="ARBA00022833"/>
    </source>
</evidence>
<name>A0A368N0L9_9GAMM</name>
<evidence type="ECO:0000313" key="7">
    <source>
        <dbReference type="Proteomes" id="UP000252558"/>
    </source>
</evidence>
<keyword evidence="3" id="KW-0378">Hydrolase</keyword>
<accession>A0A368N0L9</accession>
<protein>
    <submittedName>
        <fullName evidence="6">Succinylglutamate desuccinylase</fullName>
    </submittedName>
</protein>
<dbReference type="Proteomes" id="UP000252558">
    <property type="component" value="Unassembled WGS sequence"/>
</dbReference>
<keyword evidence="4" id="KW-0862">Zinc</keyword>
<keyword evidence="2" id="KW-0479">Metal-binding</keyword>
<evidence type="ECO:0000256" key="1">
    <source>
        <dbReference type="ARBA" id="ARBA00001947"/>
    </source>
</evidence>
<dbReference type="InterPro" id="IPR055438">
    <property type="entry name" value="AstE_AspA_cat"/>
</dbReference>
<evidence type="ECO:0000259" key="5">
    <source>
        <dbReference type="Pfam" id="PF24827"/>
    </source>
</evidence>
<evidence type="ECO:0000313" key="6">
    <source>
        <dbReference type="EMBL" id="RCU43633.1"/>
    </source>
</evidence>
<comment type="cofactor">
    <cofactor evidence="1">
        <name>Zn(2+)</name>
        <dbReference type="ChEBI" id="CHEBI:29105"/>
    </cofactor>
</comment>
<dbReference type="Pfam" id="PF24827">
    <property type="entry name" value="AstE_AspA_cat"/>
    <property type="match status" value="1"/>
</dbReference>
<dbReference type="EMBL" id="QPID01000015">
    <property type="protein sequence ID" value="RCU43633.1"/>
    <property type="molecule type" value="Genomic_DNA"/>
</dbReference>